<evidence type="ECO:0000256" key="1">
    <source>
        <dbReference type="PIRSR" id="PIRSR011396-1"/>
    </source>
</evidence>
<evidence type="ECO:0000313" key="3">
    <source>
        <dbReference type="EMBL" id="NMP30184.1"/>
    </source>
</evidence>
<dbReference type="InterPro" id="IPR036188">
    <property type="entry name" value="FAD/NAD-bd_sf"/>
</dbReference>
<keyword evidence="2" id="KW-0274">FAD</keyword>
<dbReference type="GO" id="GO:0000166">
    <property type="term" value="F:nucleotide binding"/>
    <property type="evidence" value="ECO:0007669"/>
    <property type="project" value="UniProtKB-KW"/>
</dbReference>
<dbReference type="GO" id="GO:0004497">
    <property type="term" value="F:monooxygenase activity"/>
    <property type="evidence" value="ECO:0007669"/>
    <property type="project" value="InterPro"/>
</dbReference>
<dbReference type="PANTHER" id="PTHR43747">
    <property type="entry name" value="FAD-BINDING PROTEIN"/>
    <property type="match status" value="1"/>
</dbReference>
<reference evidence="3 4" key="1">
    <citation type="submission" date="2020-04" db="EMBL/GenBank/DDBJ databases">
        <title>Thalassotalea sp. M1531, isolated from the surface of marine red alga.</title>
        <authorList>
            <person name="Pang L."/>
            <person name="Lu D.-C."/>
        </authorList>
    </citation>
    <scope>NUCLEOTIDE SEQUENCE [LARGE SCALE GENOMIC DNA]</scope>
    <source>
        <strain evidence="3 4">M1531</strain>
    </source>
</reference>
<keyword evidence="4" id="KW-1185">Reference proteome</keyword>
<name>A0A7Y0Q4P4_9GAMM</name>
<keyword evidence="2" id="KW-0285">Flavoprotein</keyword>
<keyword evidence="2" id="KW-0547">Nucleotide-binding</keyword>
<dbReference type="Pfam" id="PF04820">
    <property type="entry name" value="Trp_halogenase"/>
    <property type="match status" value="1"/>
</dbReference>
<feature type="binding site" evidence="2">
    <location>
        <position position="345"/>
    </location>
    <ligand>
        <name>L-tryptophan</name>
        <dbReference type="ChEBI" id="CHEBI:57912"/>
    </ligand>
</feature>
<proteinExistence type="predicted"/>
<feature type="binding site" evidence="2">
    <location>
        <begin position="12"/>
        <end position="15"/>
    </location>
    <ligand>
        <name>FAD</name>
        <dbReference type="ChEBI" id="CHEBI:57692"/>
    </ligand>
</feature>
<dbReference type="InterPro" id="IPR006905">
    <property type="entry name" value="Flavin_halogenase"/>
</dbReference>
<dbReference type="PROSITE" id="PS51257">
    <property type="entry name" value="PROKAR_LIPOPROTEIN"/>
    <property type="match status" value="1"/>
</dbReference>
<dbReference type="InterPro" id="IPR050816">
    <property type="entry name" value="Flavin-dep_Halogenase_NPB"/>
</dbReference>
<sequence length="507" mass="56589">MQAVKNIIILGGGSAGWLTACILAKKHINHPDLTITLVESTDVPGVGVGEGTWPTMRNTLQKIGIDEHEFIKHCNVGFKQGSQFVGWVNGEQGDSYFHPFTAPKGHGQFDLTPYWQKNQASQDFSSGVCYQQAICLAGKAPKTITDPAYQGLANYGYHLDAGKFSELLKQHGKDKLNVIHKIATFEQAQQSANGDIKALLFTDGTALTGELFIDCSGFSALLIGKVLNVPYLDKQDVSAIDTALAVQIPYRDEQQAVACQTISTAQDAGWIWDIGLQTRRGIGYVYSSKYCDEQRAKQTLANYVGVEVEELTIKTIAFTPGRREKFWQNNVVAIGLSAGFLEPLEASALMMIETSAEYVAEHLPVSTEQISVVAKRFNTSFLYRWQKVIDFLKLHYLLSKRTEPFWQQMSDIDTASDNLRDLMSLWQHRAPNMEDFDSNFEVFPAASYQYVLYGMGYNSNFSAQSYLYNEHEKAQKLMAINQQAVQQALVRLPKHRELLAAIKANGH</sequence>
<dbReference type="Proteomes" id="UP000568664">
    <property type="component" value="Unassembled WGS sequence"/>
</dbReference>
<dbReference type="PIRSF" id="PIRSF011396">
    <property type="entry name" value="Trp_halogenase"/>
    <property type="match status" value="1"/>
</dbReference>
<gene>
    <name evidence="3" type="ORF">HII17_01305</name>
</gene>
<dbReference type="SUPFAM" id="SSF51905">
    <property type="entry name" value="FAD/NAD(P)-binding domain"/>
    <property type="match status" value="1"/>
</dbReference>
<feature type="binding site" evidence="2">
    <location>
        <position position="79"/>
    </location>
    <ligand>
        <name>7-chloro-L-tryptophan</name>
        <dbReference type="ChEBI" id="CHEBI:58713"/>
    </ligand>
</feature>
<evidence type="ECO:0000313" key="4">
    <source>
        <dbReference type="Proteomes" id="UP000568664"/>
    </source>
</evidence>
<dbReference type="AlphaFoldDB" id="A0A7Y0Q4P4"/>
<dbReference type="EMBL" id="JABBXH010000001">
    <property type="protein sequence ID" value="NMP30184.1"/>
    <property type="molecule type" value="Genomic_DNA"/>
</dbReference>
<dbReference type="PANTHER" id="PTHR43747:SF4">
    <property type="entry name" value="FLAVIN-DEPENDENT TRYPTOPHAN HALOGENASE"/>
    <property type="match status" value="1"/>
</dbReference>
<feature type="active site" evidence="1">
    <location>
        <position position="79"/>
    </location>
</feature>
<organism evidence="3 4">
    <name type="scientific">Thalassotalea algicola</name>
    <dbReference type="NCBI Taxonomy" id="2716224"/>
    <lineage>
        <taxon>Bacteria</taxon>
        <taxon>Pseudomonadati</taxon>
        <taxon>Pseudomonadota</taxon>
        <taxon>Gammaproteobacteria</taxon>
        <taxon>Alteromonadales</taxon>
        <taxon>Colwelliaceae</taxon>
        <taxon>Thalassotalea</taxon>
    </lineage>
</organism>
<dbReference type="Gene3D" id="3.50.50.60">
    <property type="entry name" value="FAD/NAD(P)-binding domain"/>
    <property type="match status" value="1"/>
</dbReference>
<comment type="caution">
    <text evidence="3">The sequence shown here is derived from an EMBL/GenBank/DDBJ whole genome shotgun (WGS) entry which is preliminary data.</text>
</comment>
<dbReference type="RefSeq" id="WP_169073521.1">
    <property type="nucleotide sequence ID" value="NZ_JABBXH010000001.1"/>
</dbReference>
<evidence type="ECO:0000256" key="2">
    <source>
        <dbReference type="PIRSR" id="PIRSR011396-2"/>
    </source>
</evidence>
<protein>
    <submittedName>
        <fullName evidence="3">Tryptophan 7-halogenase</fullName>
    </submittedName>
</protein>
<accession>A0A7Y0Q4P4</accession>
<dbReference type="InterPro" id="IPR033856">
    <property type="entry name" value="Trp_halogen"/>
</dbReference>
<feature type="binding site" evidence="2">
    <location>
        <position position="336"/>
    </location>
    <ligand>
        <name>FAD</name>
        <dbReference type="ChEBI" id="CHEBI:57692"/>
    </ligand>
</feature>